<keyword evidence="3 13" id="KW-0716">Sensory transduction</keyword>
<dbReference type="InParanoid" id="A0A6P9BHL2"/>
<keyword evidence="5 13" id="KW-0552">Olfaction</keyword>
<evidence type="ECO:0000313" key="15">
    <source>
        <dbReference type="Proteomes" id="UP001652622"/>
    </source>
</evidence>
<dbReference type="SUPFAM" id="SSF81321">
    <property type="entry name" value="Family A G protein-coupled receptor-like"/>
    <property type="match status" value="1"/>
</dbReference>
<sequence length="320" mass="36083">MSAENFTSEKGFILLGFTSQRKEQMLLFVVFLTIYLLTILGNLLIILLVHTDAQLHIPMYFFLSHLAGLDIVYVTGTLPQTLAHLLVGNGVLSLTRCILQGSIGLCLGSIECLLLGVMAYDRYLAICNPLRYVSAMDRKHCHLLATSCWIIGGLFSMVNVVCIFRHSFCGPYYINHFVCELQFLLDLACDDIKLTKVILNGLSAFIVLIPFLVILCSYICILHSVFRMQSVAGRYKVFSTCGSHLAVVTLFYGTIISIYIIPQSSSFSDRNKNITVVYLVVTPLLNPIIYTLRNKDVHRAVIKVWKRRNLEEKPRRLSSC</sequence>
<dbReference type="Gene3D" id="1.20.1070.10">
    <property type="entry name" value="Rhodopsin 7-helix transmembrane proteins"/>
    <property type="match status" value="1"/>
</dbReference>
<dbReference type="GeneID" id="117662204"/>
<organism evidence="15 16">
    <name type="scientific">Pantherophis guttatus</name>
    <name type="common">Corn snake</name>
    <name type="synonym">Elaphe guttata</name>
    <dbReference type="NCBI Taxonomy" id="94885"/>
    <lineage>
        <taxon>Eukaryota</taxon>
        <taxon>Metazoa</taxon>
        <taxon>Chordata</taxon>
        <taxon>Craniata</taxon>
        <taxon>Vertebrata</taxon>
        <taxon>Euteleostomi</taxon>
        <taxon>Lepidosauria</taxon>
        <taxon>Squamata</taxon>
        <taxon>Bifurcata</taxon>
        <taxon>Unidentata</taxon>
        <taxon>Episquamata</taxon>
        <taxon>Toxicofera</taxon>
        <taxon>Serpentes</taxon>
        <taxon>Colubroidea</taxon>
        <taxon>Colubridae</taxon>
        <taxon>Colubrinae</taxon>
        <taxon>Pantherophis</taxon>
    </lineage>
</organism>
<dbReference type="GO" id="GO:0004930">
    <property type="term" value="F:G protein-coupled receptor activity"/>
    <property type="evidence" value="ECO:0007669"/>
    <property type="project" value="UniProtKB-KW"/>
</dbReference>
<evidence type="ECO:0000313" key="16">
    <source>
        <dbReference type="RefSeq" id="XP_034267410.1"/>
    </source>
</evidence>
<keyword evidence="11 12" id="KW-0807">Transducer</keyword>
<evidence type="ECO:0000256" key="7">
    <source>
        <dbReference type="ARBA" id="ARBA00023040"/>
    </source>
</evidence>
<feature type="domain" description="G-protein coupled receptors family 1 profile" evidence="14">
    <location>
        <begin position="41"/>
        <end position="290"/>
    </location>
</feature>
<evidence type="ECO:0000256" key="1">
    <source>
        <dbReference type="ARBA" id="ARBA00004651"/>
    </source>
</evidence>
<dbReference type="InterPro" id="IPR000725">
    <property type="entry name" value="Olfact_rcpt"/>
</dbReference>
<feature type="transmembrane region" description="Helical" evidence="13">
    <location>
        <begin position="25"/>
        <end position="48"/>
    </location>
</feature>
<keyword evidence="4 12" id="KW-0812">Transmembrane</keyword>
<evidence type="ECO:0000256" key="13">
    <source>
        <dbReference type="RuleBase" id="RU363047"/>
    </source>
</evidence>
<keyword evidence="15" id="KW-1185">Reference proteome</keyword>
<dbReference type="InterPro" id="IPR000276">
    <property type="entry name" value="GPCR_Rhodpsn"/>
</dbReference>
<comment type="subcellular location">
    <subcellularLocation>
        <location evidence="1 13">Cell membrane</location>
        <topology evidence="1 13">Multi-pass membrane protein</topology>
    </subcellularLocation>
</comment>
<dbReference type="PANTHER" id="PTHR26453">
    <property type="entry name" value="OLFACTORY RECEPTOR"/>
    <property type="match status" value="1"/>
</dbReference>
<keyword evidence="8 13" id="KW-0472">Membrane</keyword>
<dbReference type="GO" id="GO:0005886">
    <property type="term" value="C:plasma membrane"/>
    <property type="evidence" value="ECO:0007669"/>
    <property type="project" value="UniProtKB-SubCell"/>
</dbReference>
<comment type="similarity">
    <text evidence="12">Belongs to the G-protein coupled receptor 1 family.</text>
</comment>
<feature type="transmembrane region" description="Helical" evidence="13">
    <location>
        <begin position="141"/>
        <end position="168"/>
    </location>
</feature>
<evidence type="ECO:0000256" key="8">
    <source>
        <dbReference type="ARBA" id="ARBA00023136"/>
    </source>
</evidence>
<dbReference type="PRINTS" id="PR00245">
    <property type="entry name" value="OLFACTORYR"/>
</dbReference>
<dbReference type="PROSITE" id="PS00237">
    <property type="entry name" value="G_PROTEIN_RECEP_F1_1"/>
    <property type="match status" value="1"/>
</dbReference>
<dbReference type="Pfam" id="PF13853">
    <property type="entry name" value="7tm_4"/>
    <property type="match status" value="1"/>
</dbReference>
<evidence type="ECO:0000256" key="6">
    <source>
        <dbReference type="ARBA" id="ARBA00022989"/>
    </source>
</evidence>
<dbReference type="PROSITE" id="PS50262">
    <property type="entry name" value="G_PROTEIN_RECEP_F1_2"/>
    <property type="match status" value="1"/>
</dbReference>
<evidence type="ECO:0000256" key="12">
    <source>
        <dbReference type="RuleBase" id="RU000688"/>
    </source>
</evidence>
<feature type="transmembrane region" description="Helical" evidence="13">
    <location>
        <begin position="60"/>
        <end position="78"/>
    </location>
</feature>
<keyword evidence="10" id="KW-0325">Glycoprotein</keyword>
<keyword evidence="2 13" id="KW-1003">Cell membrane</keyword>
<evidence type="ECO:0000256" key="3">
    <source>
        <dbReference type="ARBA" id="ARBA00022606"/>
    </source>
</evidence>
<dbReference type="InterPro" id="IPR017452">
    <property type="entry name" value="GPCR_Rhodpsn_7TM"/>
</dbReference>
<dbReference type="RefSeq" id="XP_034267410.1">
    <property type="nucleotide sequence ID" value="XM_034411519.1"/>
</dbReference>
<gene>
    <name evidence="16" type="primary">LOC117662204</name>
</gene>
<dbReference type="PRINTS" id="PR00237">
    <property type="entry name" value="GPCRRHODOPSN"/>
</dbReference>
<keyword evidence="6 13" id="KW-1133">Transmembrane helix</keyword>
<protein>
    <recommendedName>
        <fullName evidence="13">Olfactory receptor</fullName>
    </recommendedName>
</protein>
<keyword evidence="7 12" id="KW-0297">G-protein coupled receptor</keyword>
<evidence type="ECO:0000256" key="4">
    <source>
        <dbReference type="ARBA" id="ARBA00022692"/>
    </source>
</evidence>
<proteinExistence type="inferred from homology"/>
<evidence type="ECO:0000256" key="9">
    <source>
        <dbReference type="ARBA" id="ARBA00023170"/>
    </source>
</evidence>
<feature type="transmembrane region" description="Helical" evidence="13">
    <location>
        <begin position="98"/>
        <end position="120"/>
    </location>
</feature>
<dbReference type="AlphaFoldDB" id="A0A6P9BHL2"/>
<evidence type="ECO:0000256" key="11">
    <source>
        <dbReference type="ARBA" id="ARBA00023224"/>
    </source>
</evidence>
<dbReference type="Proteomes" id="UP001652622">
    <property type="component" value="Unplaced"/>
</dbReference>
<dbReference type="FunFam" id="1.20.1070.10:FF:000010">
    <property type="entry name" value="Olfactory receptor"/>
    <property type="match status" value="1"/>
</dbReference>
<evidence type="ECO:0000256" key="5">
    <source>
        <dbReference type="ARBA" id="ARBA00022725"/>
    </source>
</evidence>
<feature type="transmembrane region" description="Helical" evidence="13">
    <location>
        <begin position="273"/>
        <end position="292"/>
    </location>
</feature>
<accession>A0A6P9BHL2</accession>
<evidence type="ECO:0000259" key="14">
    <source>
        <dbReference type="PROSITE" id="PS50262"/>
    </source>
</evidence>
<dbReference type="KEGG" id="pgut:117662204"/>
<feature type="transmembrane region" description="Helical" evidence="13">
    <location>
        <begin position="202"/>
        <end position="225"/>
    </location>
</feature>
<keyword evidence="9 12" id="KW-0675">Receptor</keyword>
<evidence type="ECO:0000256" key="2">
    <source>
        <dbReference type="ARBA" id="ARBA00022475"/>
    </source>
</evidence>
<name>A0A6P9BHL2_PANGU</name>
<evidence type="ECO:0000256" key="10">
    <source>
        <dbReference type="ARBA" id="ARBA00023180"/>
    </source>
</evidence>
<dbReference type="GO" id="GO:0004984">
    <property type="term" value="F:olfactory receptor activity"/>
    <property type="evidence" value="ECO:0007669"/>
    <property type="project" value="InterPro"/>
</dbReference>
<feature type="transmembrane region" description="Helical" evidence="13">
    <location>
        <begin position="237"/>
        <end position="261"/>
    </location>
</feature>
<reference evidence="16" key="1">
    <citation type="submission" date="2025-08" db="UniProtKB">
        <authorList>
            <consortium name="RefSeq"/>
        </authorList>
    </citation>
    <scope>IDENTIFICATION</scope>
    <source>
        <tissue evidence="16">Blood</tissue>
    </source>
</reference>